<gene>
    <name evidence="2" type="ORF">FQV37_470</name>
</gene>
<evidence type="ECO:0000256" key="1">
    <source>
        <dbReference type="SAM" id="SignalP"/>
    </source>
</evidence>
<keyword evidence="3" id="KW-1185">Reference proteome</keyword>
<protein>
    <submittedName>
        <fullName evidence="2">Uncharacterized protein</fullName>
    </submittedName>
</protein>
<feature type="signal peptide" evidence="1">
    <location>
        <begin position="1"/>
        <end position="32"/>
    </location>
</feature>
<sequence length="172" mass="19318">MGQKLAENKMPTYKSLTLLLTIGLMTVGHAIADVSTVDQKQNAMADIKIATITKMYQQDIDDQGMSNPVVLQQYADADLQAAMQLEQEYFEKTQTSCNIDYDVLWSSQDPDYTQDKKFSITDQGLVQVSLAQGSDVYYELSCDDNDKNCQVADVVLDQDGKTLRQHLLETCR</sequence>
<feature type="chain" id="PRO_5027008401" evidence="1">
    <location>
        <begin position="33"/>
        <end position="172"/>
    </location>
</feature>
<evidence type="ECO:0000313" key="2">
    <source>
        <dbReference type="EMBL" id="KAF0568966.1"/>
    </source>
</evidence>
<dbReference type="AlphaFoldDB" id="A0A6N7C0T2"/>
<evidence type="ECO:0000313" key="3">
    <source>
        <dbReference type="Proteomes" id="UP000471465"/>
    </source>
</evidence>
<reference evidence="2 3" key="1">
    <citation type="submission" date="2019-09" db="EMBL/GenBank/DDBJ databases">
        <title>Draft genome sequence of Psychrobacter nivimaris LAMA 639, in search for biotechnological relevant genes.</title>
        <authorList>
            <person name="Lima A.O.S."/>
            <person name="Staloch B.E.K."/>
            <person name="Freitas R.C."/>
            <person name="Niero H."/>
            <person name="Silva M.A.C."/>
        </authorList>
    </citation>
    <scope>NUCLEOTIDE SEQUENCE [LARGE SCALE GENOMIC DNA]</scope>
    <source>
        <strain evidence="2 3">LAMA 639</strain>
    </source>
</reference>
<organism evidence="2 3">
    <name type="scientific">Psychrobacter nivimaris</name>
    <dbReference type="NCBI Taxonomy" id="281738"/>
    <lineage>
        <taxon>Bacteria</taxon>
        <taxon>Pseudomonadati</taxon>
        <taxon>Pseudomonadota</taxon>
        <taxon>Gammaproteobacteria</taxon>
        <taxon>Moraxellales</taxon>
        <taxon>Moraxellaceae</taxon>
        <taxon>Psychrobacter</taxon>
    </lineage>
</organism>
<accession>A0A6N7C0T2</accession>
<dbReference type="Proteomes" id="UP000471465">
    <property type="component" value="Unassembled WGS sequence"/>
</dbReference>
<dbReference type="EMBL" id="VZIZ01000014">
    <property type="protein sequence ID" value="KAF0568966.1"/>
    <property type="molecule type" value="Genomic_DNA"/>
</dbReference>
<keyword evidence="1" id="KW-0732">Signal</keyword>
<comment type="caution">
    <text evidence="2">The sequence shown here is derived from an EMBL/GenBank/DDBJ whole genome shotgun (WGS) entry which is preliminary data.</text>
</comment>
<name>A0A6N7C0T2_9GAMM</name>
<proteinExistence type="predicted"/>
<dbReference type="RefSeq" id="WP_240990968.1">
    <property type="nucleotide sequence ID" value="NZ_VZIZ01000014.1"/>
</dbReference>